<evidence type="ECO:0000256" key="5">
    <source>
        <dbReference type="ARBA" id="ARBA00038874"/>
    </source>
</evidence>
<evidence type="ECO:0000256" key="2">
    <source>
        <dbReference type="ARBA" id="ARBA00023264"/>
    </source>
</evidence>
<keyword evidence="1" id="KW-0594">Phospholipid biosynthesis</keyword>
<dbReference type="PANTHER" id="PTHR22603:SF66">
    <property type="entry name" value="ETHANOLAMINE KINASE"/>
    <property type="match status" value="1"/>
</dbReference>
<keyword evidence="8" id="KW-1185">Reference proteome</keyword>
<sequence length="404" mass="47117">MSAITPIPCENVEIESNSLETTAARLVCSIKPRWALKKLVFKKLTNDSHLIYYLIFLKDTNDEQNSVILKLYPTNSDVYADQEEQFHLLSHLIQQKVAAHVLLRFNNGYICTPIPGKALDVKEQPIGELVARKLAEFHSIPSRFHGTRLADKLKQYIDLFTDKNKTLHDRLVTIQNQREKSINNTKNLFTSFKSVIGFHTTPAYPLTFAQLQTQLKDVSWTELSNDIDCIQSTLEKNGSLFDIPIVLCLNNLRLGNFRYDSTNHSLAIIDFDHCLHDYYLFDIVSFFLELSTDDYEKKYPERPVQKQFLTDYLKNSRLNMSNSVYDHRKVAEYELEHLCDLCGLLIAPVHLYWALWAFLQALLTKPTNTFDYVNYGRIRLAQYYRHKSNFFLPMNQSRKPRPKF</sequence>
<dbReference type="OrthoDB" id="10267235at2759"/>
<accession>A0A814AH12</accession>
<comment type="pathway">
    <text evidence="3">Phospholipid metabolism; phosphatidylethanolamine biosynthesis; phosphatidylethanolamine from ethanolamine: step 1/3.</text>
</comment>
<dbReference type="GO" id="GO:0004305">
    <property type="term" value="F:ethanolamine kinase activity"/>
    <property type="evidence" value="ECO:0007669"/>
    <property type="project" value="UniProtKB-EC"/>
</dbReference>
<dbReference type="Proteomes" id="UP000663852">
    <property type="component" value="Unassembled WGS sequence"/>
</dbReference>
<keyword evidence="1" id="KW-0443">Lipid metabolism</keyword>
<gene>
    <name evidence="6" type="ORF">EDS130_LOCUS10426</name>
    <name evidence="7" type="ORF">XAT740_LOCUS50181</name>
</gene>
<dbReference type="AlphaFoldDB" id="A0A814AH12"/>
<dbReference type="SUPFAM" id="SSF56112">
    <property type="entry name" value="Protein kinase-like (PK-like)"/>
    <property type="match status" value="1"/>
</dbReference>
<evidence type="ECO:0000256" key="3">
    <source>
        <dbReference type="ARBA" id="ARBA00037883"/>
    </source>
</evidence>
<comment type="caution">
    <text evidence="6">The sequence shown here is derived from an EMBL/GenBank/DDBJ whole genome shotgun (WGS) entry which is preliminary data.</text>
</comment>
<protein>
    <recommendedName>
        <fullName evidence="5">ethanolamine kinase</fullName>
        <ecNumber evidence="5">2.7.1.82</ecNumber>
    </recommendedName>
</protein>
<dbReference type="EMBL" id="CAJNOJ010000036">
    <property type="protein sequence ID" value="CAF0914096.1"/>
    <property type="molecule type" value="Genomic_DNA"/>
</dbReference>
<evidence type="ECO:0000313" key="8">
    <source>
        <dbReference type="Proteomes" id="UP000663828"/>
    </source>
</evidence>
<dbReference type="EMBL" id="CAJNOR010007623">
    <property type="protein sequence ID" value="CAF1620543.1"/>
    <property type="molecule type" value="Genomic_DNA"/>
</dbReference>
<name>A0A814AH12_ADIRI</name>
<evidence type="ECO:0000313" key="9">
    <source>
        <dbReference type="Proteomes" id="UP000663852"/>
    </source>
</evidence>
<dbReference type="GO" id="GO:0005737">
    <property type="term" value="C:cytoplasm"/>
    <property type="evidence" value="ECO:0007669"/>
    <property type="project" value="TreeGrafter"/>
</dbReference>
<evidence type="ECO:0000256" key="4">
    <source>
        <dbReference type="ARBA" id="ARBA00038211"/>
    </source>
</evidence>
<organism evidence="6 9">
    <name type="scientific">Adineta ricciae</name>
    <name type="common">Rotifer</name>
    <dbReference type="NCBI Taxonomy" id="249248"/>
    <lineage>
        <taxon>Eukaryota</taxon>
        <taxon>Metazoa</taxon>
        <taxon>Spiralia</taxon>
        <taxon>Gnathifera</taxon>
        <taxon>Rotifera</taxon>
        <taxon>Eurotatoria</taxon>
        <taxon>Bdelloidea</taxon>
        <taxon>Adinetida</taxon>
        <taxon>Adinetidae</taxon>
        <taxon>Adineta</taxon>
    </lineage>
</organism>
<reference evidence="6" key="1">
    <citation type="submission" date="2021-02" db="EMBL/GenBank/DDBJ databases">
        <authorList>
            <person name="Nowell W R."/>
        </authorList>
    </citation>
    <scope>NUCLEOTIDE SEQUENCE</scope>
</reference>
<dbReference type="PANTHER" id="PTHR22603">
    <property type="entry name" value="CHOLINE/ETHANOALAMINE KINASE"/>
    <property type="match status" value="1"/>
</dbReference>
<evidence type="ECO:0000256" key="1">
    <source>
        <dbReference type="ARBA" id="ARBA00023209"/>
    </source>
</evidence>
<comment type="similarity">
    <text evidence="4">Belongs to the choline/ethanolamine kinase family.</text>
</comment>
<keyword evidence="1" id="KW-0444">Lipid biosynthesis</keyword>
<dbReference type="Pfam" id="PF01633">
    <property type="entry name" value="Choline_kinase"/>
    <property type="match status" value="1"/>
</dbReference>
<dbReference type="InterPro" id="IPR011009">
    <property type="entry name" value="Kinase-like_dom_sf"/>
</dbReference>
<evidence type="ECO:0000313" key="6">
    <source>
        <dbReference type="EMBL" id="CAF0914096.1"/>
    </source>
</evidence>
<keyword evidence="2" id="KW-1208">Phospholipid metabolism</keyword>
<dbReference type="GO" id="GO:0006646">
    <property type="term" value="P:phosphatidylethanolamine biosynthetic process"/>
    <property type="evidence" value="ECO:0007669"/>
    <property type="project" value="TreeGrafter"/>
</dbReference>
<dbReference type="Proteomes" id="UP000663828">
    <property type="component" value="Unassembled WGS sequence"/>
</dbReference>
<proteinExistence type="inferred from homology"/>
<dbReference type="EC" id="2.7.1.82" evidence="5"/>
<dbReference type="Gene3D" id="3.90.1200.10">
    <property type="match status" value="1"/>
</dbReference>
<evidence type="ECO:0000313" key="7">
    <source>
        <dbReference type="EMBL" id="CAF1620543.1"/>
    </source>
</evidence>